<name>A0ACC3SGK7_9PEZI</name>
<keyword evidence="2" id="KW-1185">Reference proteome</keyword>
<evidence type="ECO:0000313" key="1">
    <source>
        <dbReference type="EMBL" id="KAK8207610.1"/>
    </source>
</evidence>
<gene>
    <name evidence="1" type="ORF">M8818_004264</name>
</gene>
<dbReference type="EMBL" id="JAMKPW020000021">
    <property type="protein sequence ID" value="KAK8207610.1"/>
    <property type="molecule type" value="Genomic_DNA"/>
</dbReference>
<protein>
    <submittedName>
        <fullName evidence="1">Uncharacterized protein</fullName>
    </submittedName>
</protein>
<proteinExistence type="predicted"/>
<accession>A0ACC3SGK7</accession>
<evidence type="ECO:0000313" key="2">
    <source>
        <dbReference type="Proteomes" id="UP001320706"/>
    </source>
</evidence>
<sequence>MEKLGSKPRTSSRRHSREHGIEYEPETKPSKERRRRSSRTHRDDDTVSGAESSLLSSNITPSQASYRSGTSKVSLNNPRLLEMVEDTVKRLILPEITQLKQGQRNERNLDEFDRGSRRTSAADRDSYGSEELTRRVSKSSSSPNISSKPKVVLNRYDDDPGEVLSRGDSERRKVRRSSRDSLERSHKHRPSLGSDHTMRSAQEIIESSPQSNRSISNKAKIAALAAAGLGGTALGKKLADDRAAYNVDDFGSPRSAREASPVESVSSIRDHQRDPLIPQGLRPRSQLSLTPGNYEISKSPAVDENAIPRSLKSPLGRGNDTFTARSLERNVRPESDPLYDDGTPKEDMEEWFQKQHEENERYRKSLAAQSPMDHNRLSQYTEDSYANSQSDRVGDEQDIRALGDNPEYVHTPVAVESAVASLLDPSMVDSSVRSSEGTGSRVDDAKYRERMADNVRELSRASPAPHDIKGAPGVEQSPLSERWSALRNRAQSLSAQASKERAMAATGSPRGSETRSLREEKSYRGGTPVQMSASGLPIADDPMPEIGHGLDAESDIITNPSDIKGHVEGSPATRDERWSYDSTSSPGLGKQLEEQDRLSQRSGHGGKAALLGAGAAAGALAAHHVLSGKQRSPSEHGLSRGSSFADEYHDRGLTPDIREAQAVSLTKSHSITPTSPARYGDEGYETAYPRSPGAATPKAAYSPQPRRSDEDMAEYEAALGADADDPFIRQDDHEEH</sequence>
<dbReference type="Proteomes" id="UP001320706">
    <property type="component" value="Unassembled WGS sequence"/>
</dbReference>
<reference evidence="1" key="1">
    <citation type="submission" date="2024-02" db="EMBL/GenBank/DDBJ databases">
        <title>Metagenome Assembled Genome of Zalaria obscura JY119.</title>
        <authorList>
            <person name="Vighnesh L."/>
            <person name="Jagadeeshwari U."/>
            <person name="Venkata Ramana C."/>
            <person name="Sasikala C."/>
        </authorList>
    </citation>
    <scope>NUCLEOTIDE SEQUENCE</scope>
    <source>
        <strain evidence="1">JY119</strain>
    </source>
</reference>
<comment type="caution">
    <text evidence="1">The sequence shown here is derived from an EMBL/GenBank/DDBJ whole genome shotgun (WGS) entry which is preliminary data.</text>
</comment>
<organism evidence="1 2">
    <name type="scientific">Zalaria obscura</name>
    <dbReference type="NCBI Taxonomy" id="2024903"/>
    <lineage>
        <taxon>Eukaryota</taxon>
        <taxon>Fungi</taxon>
        <taxon>Dikarya</taxon>
        <taxon>Ascomycota</taxon>
        <taxon>Pezizomycotina</taxon>
        <taxon>Dothideomycetes</taxon>
        <taxon>Dothideomycetidae</taxon>
        <taxon>Dothideales</taxon>
        <taxon>Zalariaceae</taxon>
        <taxon>Zalaria</taxon>
    </lineage>
</organism>